<proteinExistence type="predicted"/>
<gene>
    <name evidence="1" type="ORF">OXD698_LOCUS49015</name>
</gene>
<reference evidence="1" key="1">
    <citation type="submission" date="2021-02" db="EMBL/GenBank/DDBJ databases">
        <authorList>
            <person name="Nowell W R."/>
        </authorList>
    </citation>
    <scope>NUCLEOTIDE SEQUENCE</scope>
</reference>
<dbReference type="AlphaFoldDB" id="A0A820LEH9"/>
<protein>
    <submittedName>
        <fullName evidence="1">Uncharacterized protein</fullName>
    </submittedName>
</protein>
<dbReference type="Proteomes" id="UP000663844">
    <property type="component" value="Unassembled WGS sequence"/>
</dbReference>
<comment type="caution">
    <text evidence="1">The sequence shown here is derived from an EMBL/GenBank/DDBJ whole genome shotgun (WGS) entry which is preliminary data.</text>
</comment>
<feature type="non-terminal residue" evidence="1">
    <location>
        <position position="1"/>
    </location>
</feature>
<organism evidence="1 2">
    <name type="scientific">Adineta steineri</name>
    <dbReference type="NCBI Taxonomy" id="433720"/>
    <lineage>
        <taxon>Eukaryota</taxon>
        <taxon>Metazoa</taxon>
        <taxon>Spiralia</taxon>
        <taxon>Gnathifera</taxon>
        <taxon>Rotifera</taxon>
        <taxon>Eurotatoria</taxon>
        <taxon>Bdelloidea</taxon>
        <taxon>Adinetida</taxon>
        <taxon>Adinetidae</taxon>
        <taxon>Adineta</taxon>
    </lineage>
</organism>
<name>A0A820LEH9_9BILA</name>
<feature type="non-terminal residue" evidence="1">
    <location>
        <position position="48"/>
    </location>
</feature>
<evidence type="ECO:0000313" key="2">
    <source>
        <dbReference type="Proteomes" id="UP000663844"/>
    </source>
</evidence>
<dbReference type="EMBL" id="CAJOAZ010021393">
    <property type="protein sequence ID" value="CAF4355545.1"/>
    <property type="molecule type" value="Genomic_DNA"/>
</dbReference>
<accession>A0A820LEH9</accession>
<sequence>VANDFSDLTAMDKNQWEVNLTRGIPYRYGPEWYDDNIINIKTLLKDFK</sequence>
<evidence type="ECO:0000313" key="1">
    <source>
        <dbReference type="EMBL" id="CAF4355545.1"/>
    </source>
</evidence>